<proteinExistence type="predicted"/>
<protein>
    <submittedName>
        <fullName evidence="1">Uncharacterized protein</fullName>
    </submittedName>
</protein>
<evidence type="ECO:0000313" key="1">
    <source>
        <dbReference type="EMBL" id="VIJ05769.1"/>
    </source>
</evidence>
<sequence>MAAAGISAQGIKVPPPVHMAAICPSAVNVAVPCPSAVPKRLAIEPASDIPEKPDPSNPVMTPTIVNVPADTY</sequence>
<dbReference type="AlphaFoldDB" id="A0AAX3HTA6"/>
<name>A0AAX3HTA6_BACTI</name>
<dbReference type="EMBL" id="CAAKHA010000021">
    <property type="protein sequence ID" value="VIJ05769.1"/>
    <property type="molecule type" value="Genomic_DNA"/>
</dbReference>
<accession>A0AAX3HTA6</accession>
<organism evidence="1 2">
    <name type="scientific">Bacillus thuringiensis subsp. israelensis</name>
    <dbReference type="NCBI Taxonomy" id="1430"/>
    <lineage>
        <taxon>Bacteria</taxon>
        <taxon>Bacillati</taxon>
        <taxon>Bacillota</taxon>
        <taxon>Bacilli</taxon>
        <taxon>Bacillales</taxon>
        <taxon>Bacillaceae</taxon>
        <taxon>Bacillus</taxon>
        <taxon>Bacillus cereus group</taxon>
    </lineage>
</organism>
<reference evidence="1 2" key="1">
    <citation type="submission" date="2019-04" db="EMBL/GenBank/DDBJ databases">
        <authorList>
            <person name="Patino-Navarrete R."/>
            <person name="Patino Navarrete R."/>
        </authorList>
    </citation>
    <scope>NUCLEOTIDE SEQUENCE [LARGE SCALE GENOMIC DNA]</scope>
    <source>
        <strain evidence="1">Bacillus thuringiensis strain AR23</strain>
    </source>
</reference>
<gene>
    <name evidence="1" type="ORF">BTAR23_AR23_04037</name>
</gene>
<comment type="caution">
    <text evidence="1">The sequence shown here is derived from an EMBL/GenBank/DDBJ whole genome shotgun (WGS) entry which is preliminary data.</text>
</comment>
<evidence type="ECO:0000313" key="2">
    <source>
        <dbReference type="Proteomes" id="UP000508034"/>
    </source>
</evidence>
<dbReference type="Proteomes" id="UP000508034">
    <property type="component" value="Unassembled WGS sequence"/>
</dbReference>